<accession>A0ABR3LZG7</accession>
<name>A0ABR3LZG7_9TELE</name>
<proteinExistence type="predicted"/>
<reference evidence="1 2" key="1">
    <citation type="submission" date="2023-09" db="EMBL/GenBank/DDBJ databases">
        <authorList>
            <person name="Wang M."/>
        </authorList>
    </citation>
    <scope>NUCLEOTIDE SEQUENCE [LARGE SCALE GENOMIC DNA]</scope>
    <source>
        <strain evidence="1">GT-2023</strain>
        <tissue evidence="1">Liver</tissue>
    </source>
</reference>
<gene>
    <name evidence="1" type="ORF">QQF64_012378</name>
</gene>
<dbReference type="Proteomes" id="UP001558613">
    <property type="component" value="Unassembled WGS sequence"/>
</dbReference>
<organism evidence="1 2">
    <name type="scientific">Cirrhinus molitorella</name>
    <name type="common">mud carp</name>
    <dbReference type="NCBI Taxonomy" id="172907"/>
    <lineage>
        <taxon>Eukaryota</taxon>
        <taxon>Metazoa</taxon>
        <taxon>Chordata</taxon>
        <taxon>Craniata</taxon>
        <taxon>Vertebrata</taxon>
        <taxon>Euteleostomi</taxon>
        <taxon>Actinopterygii</taxon>
        <taxon>Neopterygii</taxon>
        <taxon>Teleostei</taxon>
        <taxon>Ostariophysi</taxon>
        <taxon>Cypriniformes</taxon>
        <taxon>Cyprinidae</taxon>
        <taxon>Labeoninae</taxon>
        <taxon>Labeonini</taxon>
        <taxon>Cirrhinus</taxon>
    </lineage>
</organism>
<comment type="caution">
    <text evidence="1">The sequence shown here is derived from an EMBL/GenBank/DDBJ whole genome shotgun (WGS) entry which is preliminary data.</text>
</comment>
<keyword evidence="2" id="KW-1185">Reference proteome</keyword>
<evidence type="ECO:0000313" key="2">
    <source>
        <dbReference type="Proteomes" id="UP001558613"/>
    </source>
</evidence>
<sequence>MISQNIYSLHTRGGGILCTLTPLQATPSSFSSLPLQCWRYSRWPCHSGPCVPAGIQLQPLKRSKVTKDAYPSIFIPRVELFTSTIKRLTTMNDP</sequence>
<evidence type="ECO:0000313" key="1">
    <source>
        <dbReference type="EMBL" id="KAL1256833.1"/>
    </source>
</evidence>
<dbReference type="EMBL" id="JAYMGO010000018">
    <property type="protein sequence ID" value="KAL1256833.1"/>
    <property type="molecule type" value="Genomic_DNA"/>
</dbReference>
<protein>
    <submittedName>
        <fullName evidence="1">Uncharacterized protein</fullName>
    </submittedName>
</protein>